<feature type="transmembrane region" description="Helical" evidence="2">
    <location>
        <begin position="390"/>
        <end position="415"/>
    </location>
</feature>
<accession>A0ABR9D3X9</accession>
<feature type="transmembrane region" description="Helical" evidence="2">
    <location>
        <begin position="192"/>
        <end position="209"/>
    </location>
</feature>
<reference evidence="3 4" key="1">
    <citation type="submission" date="2020-09" db="EMBL/GenBank/DDBJ databases">
        <title>Methylomonas albis sp. nov. and Methylomonas fluvii sp. nov.: Two cold-adapted methanotrophs from the River Elbe and an amended description of Methylovulum psychrotolerans strain Eb1.</title>
        <authorList>
            <person name="Bussmann I.K."/>
            <person name="Klings K.-W."/>
            <person name="Warnstedt J."/>
            <person name="Hoppert M."/>
            <person name="Saborowski A."/>
            <person name="Horn F."/>
            <person name="Liebner S."/>
        </authorList>
    </citation>
    <scope>NUCLEOTIDE SEQUENCE [LARGE SCALE GENOMIC DNA]</scope>
    <source>
        <strain evidence="3 4">EbA</strain>
    </source>
</reference>
<dbReference type="RefSeq" id="WP_192376082.1">
    <property type="nucleotide sequence ID" value="NZ_CAJHIV010000001.1"/>
</dbReference>
<sequence length="714" mass="80091">MASELFSPHWYRVAKLKPKLHSHIEIHRHEYRGLIWYILEDPNTARHQRFNSLAYQFIGLLDGKLSVQEIADILNRQLGDYAPSQQDLVELLGQLHQADLMQTEALVNTEELFERQARLRSSKTNQRLLNPLSLKLPLWDPDEFLDKHLPKVAGLFSVKFGLVWLLVVATALLQAGANWPTISHHFELNALAPYNFLIMFLLYPLIKILHELGHGFAMKLKGGEVHEMGVNFLLFMPVPYVNVSAANHLRNRYDRILISAAGILVEGFLAALGLFLFLSTETGFVQDIGFDIMLTGGVSSLFFNGNPLLKYDGYYILADALSIPNLYQRSSQIWAYLAQRYLFDLKQAVSPASAPGETGWFVVYSLASLSYRLAMLWFVCVYLTEKFFVLGVLLALAMVALQLALPVYKAISFVLTSPSLGRKRDKALLTSSGIAVALILLIGVVPFPNYTLAEGVVWLPDEAQIKVEQDGFVGELLVKSQQFVNQGDALLVMHDDALESKAKIARAKVAELQSQYRAEKEQDLVKAEILKESLRVAESELDHLNHKSSAMLISAAKSGYLLMPDADDLTDSYLRQGELIGYIMDQQAPTIRMVVTQDNIGLLRERTPQISVRLVSDPYREYPANIIRLAPEATNSLPSPALATTGGGKIRVNSEDPKEMQTLQKIFLVDLGFAPPKNLPIGMRAYVRINHGGESAATQLYRRLRQVFLRQFNV</sequence>
<name>A0ABR9D3X9_9GAMM</name>
<evidence type="ECO:0000313" key="3">
    <source>
        <dbReference type="EMBL" id="MBD9357830.1"/>
    </source>
</evidence>
<dbReference type="InterPro" id="IPR001193">
    <property type="entry name" value="MBTPS2"/>
</dbReference>
<keyword evidence="4" id="KW-1185">Reference proteome</keyword>
<feature type="transmembrane region" description="Helical" evidence="2">
    <location>
        <begin position="152"/>
        <end position="172"/>
    </location>
</feature>
<dbReference type="EMBL" id="JACXSS010000001">
    <property type="protein sequence ID" value="MBD9357830.1"/>
    <property type="molecule type" value="Genomic_DNA"/>
</dbReference>
<organism evidence="3 4">
    <name type="scientific">Methylomonas albis</name>
    <dbReference type="NCBI Taxonomy" id="1854563"/>
    <lineage>
        <taxon>Bacteria</taxon>
        <taxon>Pseudomonadati</taxon>
        <taxon>Pseudomonadota</taxon>
        <taxon>Gammaproteobacteria</taxon>
        <taxon>Methylococcales</taxon>
        <taxon>Methylococcaceae</taxon>
        <taxon>Methylomonas</taxon>
    </lineage>
</organism>
<keyword evidence="1" id="KW-0175">Coiled coil</keyword>
<dbReference type="InterPro" id="IPR041881">
    <property type="entry name" value="PqqD_sf"/>
</dbReference>
<evidence type="ECO:0000256" key="1">
    <source>
        <dbReference type="SAM" id="Coils"/>
    </source>
</evidence>
<keyword evidence="2" id="KW-0812">Transmembrane</keyword>
<feature type="transmembrane region" description="Helical" evidence="2">
    <location>
        <begin position="284"/>
        <end position="303"/>
    </location>
</feature>
<dbReference type="Proteomes" id="UP000652176">
    <property type="component" value="Unassembled WGS sequence"/>
</dbReference>
<dbReference type="PANTHER" id="PTHR13325">
    <property type="entry name" value="PROTEASE M50 MEMBRANE-BOUND TRANSCRIPTION FACTOR SITE 2 PROTEASE"/>
    <property type="match status" value="1"/>
</dbReference>
<evidence type="ECO:0000313" key="4">
    <source>
        <dbReference type="Proteomes" id="UP000652176"/>
    </source>
</evidence>
<dbReference type="Gene3D" id="1.10.10.1150">
    <property type="entry name" value="Coenzyme PQQ synthesis protein D (PqqD)"/>
    <property type="match status" value="1"/>
</dbReference>
<feature type="coiled-coil region" evidence="1">
    <location>
        <begin position="495"/>
        <end position="547"/>
    </location>
</feature>
<evidence type="ECO:0008006" key="5">
    <source>
        <dbReference type="Google" id="ProtNLM"/>
    </source>
</evidence>
<dbReference type="PANTHER" id="PTHR13325:SF3">
    <property type="entry name" value="MEMBRANE-BOUND TRANSCRIPTION FACTOR SITE-2 PROTEASE"/>
    <property type="match status" value="1"/>
</dbReference>
<comment type="caution">
    <text evidence="3">The sequence shown here is derived from an EMBL/GenBank/DDBJ whole genome shotgun (WGS) entry which is preliminary data.</text>
</comment>
<keyword evidence="2" id="KW-1133">Transmembrane helix</keyword>
<gene>
    <name evidence="3" type="ORF">IE877_18480</name>
</gene>
<keyword evidence="2" id="KW-0472">Membrane</keyword>
<feature type="transmembrane region" description="Helical" evidence="2">
    <location>
        <begin position="427"/>
        <end position="447"/>
    </location>
</feature>
<proteinExistence type="predicted"/>
<evidence type="ECO:0000256" key="2">
    <source>
        <dbReference type="SAM" id="Phobius"/>
    </source>
</evidence>
<protein>
    <recommendedName>
        <fullName evidence="5">Membrane fusion protein biotin-lipoyl like domain-containing protein</fullName>
    </recommendedName>
</protein>
<feature type="transmembrane region" description="Helical" evidence="2">
    <location>
        <begin position="256"/>
        <end position="278"/>
    </location>
</feature>
<feature type="transmembrane region" description="Helical" evidence="2">
    <location>
        <begin position="361"/>
        <end position="384"/>
    </location>
</feature>